<dbReference type="EMBL" id="BK032792">
    <property type="protein sequence ID" value="DAF60664.1"/>
    <property type="molecule type" value="Genomic_DNA"/>
</dbReference>
<protein>
    <submittedName>
        <fullName evidence="1">Uncharacterized protein</fullName>
    </submittedName>
</protein>
<sequence>MGSHQVLQRLVGLRIRWCHRPLRSFGFVTGKAGVGVVEASK</sequence>
<proteinExistence type="predicted"/>
<reference evidence="1" key="1">
    <citation type="journal article" date="2021" name="Proc. Natl. Acad. Sci. U.S.A.">
        <title>A Catalog of Tens of Thousands of Viruses from Human Metagenomes Reveals Hidden Associations with Chronic Diseases.</title>
        <authorList>
            <person name="Tisza M.J."/>
            <person name="Buck C.B."/>
        </authorList>
    </citation>
    <scope>NUCLEOTIDE SEQUENCE</scope>
    <source>
        <strain evidence="1">CtwJH20</strain>
    </source>
</reference>
<accession>A0A8S5TC05</accession>
<organism evidence="1">
    <name type="scientific">Podoviridae sp. ctwJH20</name>
    <dbReference type="NCBI Taxonomy" id="2827753"/>
    <lineage>
        <taxon>Viruses</taxon>
        <taxon>Duplodnaviria</taxon>
        <taxon>Heunggongvirae</taxon>
        <taxon>Uroviricota</taxon>
        <taxon>Caudoviricetes</taxon>
    </lineage>
</organism>
<evidence type="ECO:0000313" key="1">
    <source>
        <dbReference type="EMBL" id="DAF60664.1"/>
    </source>
</evidence>
<name>A0A8S5TC05_9CAUD</name>